<dbReference type="EMBL" id="CP113088">
    <property type="protein sequence ID" value="WAC01171.1"/>
    <property type="molecule type" value="Genomic_DNA"/>
</dbReference>
<sequence length="261" mass="30447">MLEYSAIQEYKEPIYHLLAMLQDSGYIKPKNYKAIKKAIINDGKMEIKRSLSESSYSAKSSALYSYVKLIFPFRKDHYAKPFFEKLLDSDNAAALTTYYVLLEKAKEPIPPQLEEKTLNDYKNQALLVQKLYKQQLNEPYLTRTISQDMYAKSYLFSNVTIEKGRDSIAFLAKKPFETDAGKKGSMYFYMLHQENDYDSSKKLYYAAFLEPEKTGALVTDVFYKSGYNGNYVNERDKEEALIKEALERIKYKTGKRIHEKQ</sequence>
<evidence type="ECO:0000313" key="2">
    <source>
        <dbReference type="Proteomes" id="UP001164705"/>
    </source>
</evidence>
<protein>
    <submittedName>
        <fullName evidence="1">Uncharacterized protein</fullName>
    </submittedName>
</protein>
<reference evidence="1" key="1">
    <citation type="submission" date="2022-11" db="EMBL/GenBank/DDBJ databases">
        <title>Lacinutrix neustonica HL-RS19T sp. nov., isolated from the surface microlayer sample of brackish Lake Shihwa.</title>
        <authorList>
            <person name="Choi J.Y."/>
            <person name="Hwang C.Y."/>
        </authorList>
    </citation>
    <scope>NUCLEOTIDE SEQUENCE</scope>
    <source>
        <strain evidence="1">HL-RS19</strain>
    </source>
</reference>
<proteinExistence type="predicted"/>
<dbReference type="AlphaFoldDB" id="A0A9E8MU99"/>
<gene>
    <name evidence="1" type="ORF">N7U66_13565</name>
</gene>
<dbReference type="Proteomes" id="UP001164705">
    <property type="component" value="Chromosome"/>
</dbReference>
<dbReference type="KEGG" id="lnu:N7U66_13565"/>
<dbReference type="RefSeq" id="WP_267675787.1">
    <property type="nucleotide sequence ID" value="NZ_CP113088.1"/>
</dbReference>
<keyword evidence="2" id="KW-1185">Reference proteome</keyword>
<accession>A0A9E8MU99</accession>
<evidence type="ECO:0000313" key="1">
    <source>
        <dbReference type="EMBL" id="WAC01171.1"/>
    </source>
</evidence>
<name>A0A9E8MU99_9FLAO</name>
<organism evidence="1 2">
    <name type="scientific">Lacinutrix neustonica</name>
    <dbReference type="NCBI Taxonomy" id="2980107"/>
    <lineage>
        <taxon>Bacteria</taxon>
        <taxon>Pseudomonadati</taxon>
        <taxon>Bacteroidota</taxon>
        <taxon>Flavobacteriia</taxon>
        <taxon>Flavobacteriales</taxon>
        <taxon>Flavobacteriaceae</taxon>
        <taxon>Lacinutrix</taxon>
    </lineage>
</organism>